<dbReference type="Proteomes" id="UP000030758">
    <property type="component" value="Unassembled WGS sequence"/>
</dbReference>
<evidence type="ECO:0000313" key="2">
    <source>
        <dbReference type="EMBL" id="KFD52179.1"/>
    </source>
</evidence>
<dbReference type="EMBL" id="KL367488">
    <property type="protein sequence ID" value="KFD70381.1"/>
    <property type="molecule type" value="Genomic_DNA"/>
</dbReference>
<accession>A0A085NLN5</accession>
<sequence>MSAMTDESNPLPYARIGHICAKAAEMYRHIGYILCRVHSEEAMKPQAAEWRRELLDKFQCSLDEFTNELLEISKTLAGSVAHRMTFDAVSSQLKFVDSAEEDRSKESTSKPSSRKRASTRKRESKKGGMKVTDGKSNQRRAMGVSSARH</sequence>
<dbReference type="AlphaFoldDB" id="A0A085NLN5"/>
<evidence type="ECO:0000313" key="3">
    <source>
        <dbReference type="EMBL" id="KFD70381.1"/>
    </source>
</evidence>
<evidence type="ECO:0000256" key="1">
    <source>
        <dbReference type="SAM" id="MobiDB-lite"/>
    </source>
</evidence>
<keyword evidence="4" id="KW-1185">Reference proteome</keyword>
<organism evidence="3">
    <name type="scientific">Trichuris suis</name>
    <name type="common">pig whipworm</name>
    <dbReference type="NCBI Taxonomy" id="68888"/>
    <lineage>
        <taxon>Eukaryota</taxon>
        <taxon>Metazoa</taxon>
        <taxon>Ecdysozoa</taxon>
        <taxon>Nematoda</taxon>
        <taxon>Enoplea</taxon>
        <taxon>Dorylaimia</taxon>
        <taxon>Trichinellida</taxon>
        <taxon>Trichuridae</taxon>
        <taxon>Trichuris</taxon>
    </lineage>
</organism>
<protein>
    <submittedName>
        <fullName evidence="3">Uncharacterized protein</fullName>
    </submittedName>
</protein>
<dbReference type="Proteomes" id="UP000030764">
    <property type="component" value="Unassembled WGS sequence"/>
</dbReference>
<reference evidence="3 4" key="1">
    <citation type="journal article" date="2014" name="Nat. Genet.">
        <title>Genome and transcriptome of the porcine whipworm Trichuris suis.</title>
        <authorList>
            <person name="Jex A.R."/>
            <person name="Nejsum P."/>
            <person name="Schwarz E.M."/>
            <person name="Hu L."/>
            <person name="Young N.D."/>
            <person name="Hall R.S."/>
            <person name="Korhonen P.K."/>
            <person name="Liao S."/>
            <person name="Thamsborg S."/>
            <person name="Xia J."/>
            <person name="Xu P."/>
            <person name="Wang S."/>
            <person name="Scheerlinck J.P."/>
            <person name="Hofmann A."/>
            <person name="Sternberg P.W."/>
            <person name="Wang J."/>
            <person name="Gasser R.B."/>
        </authorList>
    </citation>
    <scope>NUCLEOTIDE SEQUENCE [LARGE SCALE GENOMIC DNA]</scope>
    <source>
        <strain evidence="3">DCEP-RM93F</strain>
        <strain evidence="2">DCEP-RM93M</strain>
    </source>
</reference>
<gene>
    <name evidence="2" type="ORF">M513_06892</name>
    <name evidence="3" type="ORF">M514_06892</name>
</gene>
<proteinExistence type="predicted"/>
<evidence type="ECO:0000313" key="4">
    <source>
        <dbReference type="Proteomes" id="UP000030764"/>
    </source>
</evidence>
<dbReference type="EMBL" id="KL363230">
    <property type="protein sequence ID" value="KFD52179.1"/>
    <property type="molecule type" value="Genomic_DNA"/>
</dbReference>
<feature type="region of interest" description="Disordered" evidence="1">
    <location>
        <begin position="94"/>
        <end position="149"/>
    </location>
</feature>
<feature type="compositionally biased region" description="Basic residues" evidence="1">
    <location>
        <begin position="112"/>
        <end position="128"/>
    </location>
</feature>
<name>A0A085NLN5_9BILA</name>